<feature type="domain" description="CNP1-like uncharacterised" evidence="1">
    <location>
        <begin position="59"/>
        <end position="195"/>
    </location>
</feature>
<reference evidence="2 3" key="1">
    <citation type="submission" date="2023-03" db="EMBL/GenBank/DDBJ databases">
        <title>Draft assemblies of triclosan tolerant bacteria isolated from returned activated sludge.</title>
        <authorList>
            <person name="Van Hamelsveld S."/>
        </authorList>
    </citation>
    <scope>NUCLEOTIDE SEQUENCE [LARGE SCALE GENOMIC DNA]</scope>
    <source>
        <strain evidence="2 3">GW210010_S58</strain>
    </source>
</reference>
<dbReference type="InterPro" id="IPR014861">
    <property type="entry name" value="CNP1-like_dom"/>
</dbReference>
<dbReference type="Proteomes" id="UP001216674">
    <property type="component" value="Unassembled WGS sequence"/>
</dbReference>
<evidence type="ECO:0000259" key="1">
    <source>
        <dbReference type="Pfam" id="PF08750"/>
    </source>
</evidence>
<evidence type="ECO:0000313" key="2">
    <source>
        <dbReference type="EMBL" id="MDF3837964.1"/>
    </source>
</evidence>
<dbReference type="PROSITE" id="PS51257">
    <property type="entry name" value="PROKAR_LIPOPROTEIN"/>
    <property type="match status" value="1"/>
</dbReference>
<keyword evidence="3" id="KW-1185">Reference proteome</keyword>
<sequence length="205" mass="21916">MIDFAGRGLRQSLPAACLLAATLCLGLAGCGTTAKPAADDEEYKPKKPFSLESLDPFAPKDFTEGKTTLPALPRDADLIPFDAGTTGNFDFAVDGKSVLVGEDGAVRYTVVITSPSGIRTASFEAVRCDSFERKLFATLPKGATEWVPNGSENRDNWARLSSGGRNNYAATLAKDFLCEGRSASGRAEDIVKQLRGFAPTRPAYR</sequence>
<comment type="caution">
    <text evidence="2">The sequence shown here is derived from an EMBL/GenBank/DDBJ whole genome shotgun (WGS) entry which is preliminary data.</text>
</comment>
<organism evidence="2 3">
    <name type="scientific">Cupriavidus basilensis</name>
    <dbReference type="NCBI Taxonomy" id="68895"/>
    <lineage>
        <taxon>Bacteria</taxon>
        <taxon>Pseudomonadati</taxon>
        <taxon>Pseudomonadota</taxon>
        <taxon>Betaproteobacteria</taxon>
        <taxon>Burkholderiales</taxon>
        <taxon>Burkholderiaceae</taxon>
        <taxon>Cupriavidus</taxon>
    </lineage>
</organism>
<protein>
    <submittedName>
        <fullName evidence="2">CNP1-like family protein</fullName>
    </submittedName>
</protein>
<dbReference type="RefSeq" id="WP_017227565.1">
    <property type="nucleotide sequence ID" value="NZ_JARJLM010000550.1"/>
</dbReference>
<dbReference type="Pfam" id="PF08750">
    <property type="entry name" value="CNP1"/>
    <property type="match status" value="1"/>
</dbReference>
<accession>A0ABT6AZB2</accession>
<gene>
    <name evidence="2" type="ORF">P3W85_34280</name>
</gene>
<evidence type="ECO:0000313" key="3">
    <source>
        <dbReference type="Proteomes" id="UP001216674"/>
    </source>
</evidence>
<dbReference type="EMBL" id="JARJLM010000550">
    <property type="protein sequence ID" value="MDF3837964.1"/>
    <property type="molecule type" value="Genomic_DNA"/>
</dbReference>
<proteinExistence type="predicted"/>
<name>A0ABT6AZB2_9BURK</name>